<feature type="transmembrane region" description="Helical" evidence="3">
    <location>
        <begin position="94"/>
        <end position="115"/>
    </location>
</feature>
<dbReference type="NCBIfam" id="TIGR00885">
    <property type="entry name" value="fucP"/>
    <property type="match status" value="1"/>
</dbReference>
<keyword evidence="3" id="KW-1133">Transmembrane helix</keyword>
<keyword evidence="3" id="KW-0472">Membrane</keyword>
<feature type="transmembrane region" description="Helical" evidence="3">
    <location>
        <begin position="293"/>
        <end position="311"/>
    </location>
</feature>
<dbReference type="RefSeq" id="WP_210060882.1">
    <property type="nucleotide sequence ID" value="NZ_JAGGLJ010000009.1"/>
</dbReference>
<name>A0ABS4KDV8_9FIRM</name>
<gene>
    <name evidence="4" type="ORF">J2Z71_001133</name>
</gene>
<dbReference type="EMBL" id="JAGGLJ010000009">
    <property type="protein sequence ID" value="MBP2025590.1"/>
    <property type="molecule type" value="Genomic_DNA"/>
</dbReference>
<protein>
    <submittedName>
        <fullName evidence="4">FHS family L-fucose permease-like MFS transporter</fullName>
    </submittedName>
</protein>
<dbReference type="PANTHER" id="PTHR43702:SF11">
    <property type="entry name" value="L-FUCOSE-PROTON SYMPORTER"/>
    <property type="match status" value="1"/>
</dbReference>
<keyword evidence="2" id="KW-1003">Cell membrane</keyword>
<dbReference type="InterPro" id="IPR011701">
    <property type="entry name" value="MFS"/>
</dbReference>
<feature type="transmembrane region" description="Helical" evidence="3">
    <location>
        <begin position="347"/>
        <end position="368"/>
    </location>
</feature>
<proteinExistence type="predicted"/>
<evidence type="ECO:0000256" key="3">
    <source>
        <dbReference type="SAM" id="Phobius"/>
    </source>
</evidence>
<evidence type="ECO:0000256" key="2">
    <source>
        <dbReference type="ARBA" id="ARBA00022475"/>
    </source>
</evidence>
<dbReference type="PANTHER" id="PTHR43702">
    <property type="entry name" value="L-FUCOSE-PROTON SYMPORTER"/>
    <property type="match status" value="1"/>
</dbReference>
<keyword evidence="5" id="KW-1185">Reference proteome</keyword>
<feature type="transmembrane region" description="Helical" evidence="3">
    <location>
        <begin position="121"/>
        <end position="145"/>
    </location>
</feature>
<accession>A0ABS4KDV8</accession>
<feature type="transmembrane region" description="Helical" evidence="3">
    <location>
        <begin position="257"/>
        <end position="278"/>
    </location>
</feature>
<feature type="transmembrane region" description="Helical" evidence="3">
    <location>
        <begin position="30"/>
        <end position="47"/>
    </location>
</feature>
<feature type="transmembrane region" description="Helical" evidence="3">
    <location>
        <begin position="67"/>
        <end position="87"/>
    </location>
</feature>
<reference evidence="4 5" key="1">
    <citation type="submission" date="2021-03" db="EMBL/GenBank/DDBJ databases">
        <title>Genomic Encyclopedia of Type Strains, Phase IV (KMG-IV): sequencing the most valuable type-strain genomes for metagenomic binning, comparative biology and taxonomic classification.</title>
        <authorList>
            <person name="Goeker M."/>
        </authorList>
    </citation>
    <scope>NUCLEOTIDE SEQUENCE [LARGE SCALE GENOMIC DNA]</scope>
    <source>
        <strain evidence="4 5">DSM 27563</strain>
    </source>
</reference>
<evidence type="ECO:0000313" key="5">
    <source>
        <dbReference type="Proteomes" id="UP001519306"/>
    </source>
</evidence>
<comment type="subcellular location">
    <subcellularLocation>
        <location evidence="1">Cell inner membrane</location>
        <topology evidence="1">Multi-pass membrane protein</topology>
    </subcellularLocation>
</comment>
<feature type="transmembrane region" description="Helical" evidence="3">
    <location>
        <begin position="207"/>
        <end position="228"/>
    </location>
</feature>
<dbReference type="SUPFAM" id="SSF103473">
    <property type="entry name" value="MFS general substrate transporter"/>
    <property type="match status" value="1"/>
</dbReference>
<dbReference type="CDD" id="cd17394">
    <property type="entry name" value="MFS_FucP_like"/>
    <property type="match status" value="1"/>
</dbReference>
<dbReference type="Proteomes" id="UP001519306">
    <property type="component" value="Unassembled WGS sequence"/>
</dbReference>
<keyword evidence="3" id="KW-0812">Transmembrane</keyword>
<feature type="transmembrane region" description="Helical" evidence="3">
    <location>
        <begin position="166"/>
        <end position="187"/>
    </location>
</feature>
<sequence length="450" mass="49880">MSDATANNTKVKSETSLVEPVVPKEYKMHFIMLVSCFVLWGLLNNMTDNLVPAFGRIFMMKSVNSSYVKIAFYGAYAVLAIPAAIIIKKWNYRAGVLIGLGLYIIGALGYIPAAIFQNYNFFLVSIFTLAGGLSILETTCNPFIISLGSQETSVRRLNFAQAFNPLGSLIGIIMAKFLILGNLNPAGYEERIKMSASTLSSIRTKELMWVCVPYVGLVAVALVIWFFFFRNKISAKDEDSNISMKVAVGRLFSRPKYVFGVITQFFYVGMQIAVWTWMNKYVMTVKGVPESRAAEIYLMAMVLFILCRWVCTALMKNHDPAKMMAFMAIFGIIVSFGTVYLKDNLGVFCLIMISGCMSLMFPTIYGIALKDMGEEVKIGAAGLIMAILGGAVIAPLMGKFIDNGTFSTLAFSFSGVEAAVRTSYFTAAICFLVIFIYSIFNMEKKQKIKK</sequence>
<dbReference type="InterPro" id="IPR005275">
    <property type="entry name" value="Lfuc_symporter_FucP"/>
</dbReference>
<dbReference type="Gene3D" id="1.20.1250.20">
    <property type="entry name" value="MFS general substrate transporter like domains"/>
    <property type="match status" value="2"/>
</dbReference>
<organism evidence="4 5">
    <name type="scientific">Peptoniphilus stercorisuis</name>
    <dbReference type="NCBI Taxonomy" id="1436965"/>
    <lineage>
        <taxon>Bacteria</taxon>
        <taxon>Bacillati</taxon>
        <taxon>Bacillota</taxon>
        <taxon>Tissierellia</taxon>
        <taxon>Tissierellales</taxon>
        <taxon>Peptoniphilaceae</taxon>
        <taxon>Peptoniphilus</taxon>
    </lineage>
</organism>
<dbReference type="Pfam" id="PF07690">
    <property type="entry name" value="MFS_1"/>
    <property type="match status" value="1"/>
</dbReference>
<evidence type="ECO:0000256" key="1">
    <source>
        <dbReference type="ARBA" id="ARBA00004429"/>
    </source>
</evidence>
<dbReference type="InterPro" id="IPR050375">
    <property type="entry name" value="MFS_TsgA-like"/>
</dbReference>
<feature type="transmembrane region" description="Helical" evidence="3">
    <location>
        <begin position="380"/>
        <end position="398"/>
    </location>
</feature>
<evidence type="ECO:0000313" key="4">
    <source>
        <dbReference type="EMBL" id="MBP2025590.1"/>
    </source>
</evidence>
<feature type="transmembrane region" description="Helical" evidence="3">
    <location>
        <begin position="418"/>
        <end position="440"/>
    </location>
</feature>
<dbReference type="InterPro" id="IPR036259">
    <property type="entry name" value="MFS_trans_sf"/>
</dbReference>
<feature type="transmembrane region" description="Helical" evidence="3">
    <location>
        <begin position="323"/>
        <end position="341"/>
    </location>
</feature>
<comment type="caution">
    <text evidence="4">The sequence shown here is derived from an EMBL/GenBank/DDBJ whole genome shotgun (WGS) entry which is preliminary data.</text>
</comment>